<reference evidence="4" key="2">
    <citation type="submission" date="2017-06" db="EMBL/GenBank/DDBJ databases">
        <title>WGS assembly of Brachypodium distachyon.</title>
        <authorList>
            <consortium name="The International Brachypodium Initiative"/>
            <person name="Lucas S."/>
            <person name="Harmon-Smith M."/>
            <person name="Lail K."/>
            <person name="Tice H."/>
            <person name="Grimwood J."/>
            <person name="Bruce D."/>
            <person name="Barry K."/>
            <person name="Shu S."/>
            <person name="Lindquist E."/>
            <person name="Wang M."/>
            <person name="Pitluck S."/>
            <person name="Vogel J.P."/>
            <person name="Garvin D.F."/>
            <person name="Mockler T.C."/>
            <person name="Schmutz J."/>
            <person name="Rokhsar D."/>
            <person name="Bevan M.W."/>
        </authorList>
    </citation>
    <scope>NUCLEOTIDE SEQUENCE</scope>
    <source>
        <strain evidence="4">Bd21</strain>
    </source>
</reference>
<dbReference type="Pfam" id="PF04548">
    <property type="entry name" value="AIG1"/>
    <property type="match status" value="2"/>
</dbReference>
<dbReference type="GO" id="GO:0005525">
    <property type="term" value="F:GTP binding"/>
    <property type="evidence" value="ECO:0007669"/>
    <property type="project" value="UniProtKB-KW"/>
</dbReference>
<dbReference type="InterPro" id="IPR027417">
    <property type="entry name" value="P-loop_NTPase"/>
</dbReference>
<evidence type="ECO:0000313" key="5">
    <source>
        <dbReference type="EnsemblPlants" id="PNT61150"/>
    </source>
</evidence>
<keyword evidence="6" id="KW-1185">Reference proteome</keyword>
<dbReference type="AlphaFoldDB" id="A0A2K2CGJ9"/>
<gene>
    <name evidence="4" type="ORF">BRADI_5g10891v3</name>
</gene>
<dbReference type="OrthoDB" id="696319at2759"/>
<dbReference type="InterPro" id="IPR045058">
    <property type="entry name" value="GIMA/IAN/Toc"/>
</dbReference>
<proteinExistence type="predicted"/>
<evidence type="ECO:0000313" key="4">
    <source>
        <dbReference type="EMBL" id="PNT61150.1"/>
    </source>
</evidence>
<dbReference type="PANTHER" id="PTHR10903:SF185">
    <property type="entry name" value="AIG1-TYPE G DOMAIN-CONTAINING PROTEIN"/>
    <property type="match status" value="1"/>
</dbReference>
<dbReference type="EMBL" id="CM000884">
    <property type="protein sequence ID" value="PNT61150.1"/>
    <property type="molecule type" value="Genomic_DNA"/>
</dbReference>
<dbReference type="STRING" id="15368.A0A2K2CGJ9"/>
<dbReference type="ExpressionAtlas" id="A0A2K2CGJ9">
    <property type="expression patterns" value="baseline"/>
</dbReference>
<dbReference type="Gene3D" id="3.40.50.300">
    <property type="entry name" value="P-loop containing nucleotide triphosphate hydrolases"/>
    <property type="match status" value="2"/>
</dbReference>
<accession>A0A2K2CGJ9</accession>
<dbReference type="Proteomes" id="UP000008810">
    <property type="component" value="Chromosome 5"/>
</dbReference>
<dbReference type="InterPro" id="IPR006703">
    <property type="entry name" value="G_AIG1"/>
</dbReference>
<protein>
    <recommendedName>
        <fullName evidence="3">AIG1-type G domain-containing protein</fullName>
    </recommendedName>
</protein>
<sequence>MGGGDCHDGDDSGIPDATLLLVGKVGNGKSATGNSILGRDAFASKRSFRSVTLGFQMESATLDDGRVVNVIDTPAVSRFSEEDVAAIRSIHKLFGERLIMAFTHGDEVEEDEFKDMLNDAPEYIRMVDTVKGKIENTKKQRSVKIVSCGYAVQRMLRPKLVTSYRLPLMELTACGAL</sequence>
<dbReference type="EnsemblPlants" id="PNT61150">
    <property type="protein sequence ID" value="PNT61150"/>
    <property type="gene ID" value="BRADI_5g10891v3"/>
</dbReference>
<reference evidence="4 5" key="1">
    <citation type="journal article" date="2010" name="Nature">
        <title>Genome sequencing and analysis of the model grass Brachypodium distachyon.</title>
        <authorList>
            <consortium name="International Brachypodium Initiative"/>
        </authorList>
    </citation>
    <scope>NUCLEOTIDE SEQUENCE [LARGE SCALE GENOMIC DNA]</scope>
    <source>
        <strain evidence="4 5">Bd21</strain>
    </source>
</reference>
<feature type="domain" description="AIG1-type G" evidence="3">
    <location>
        <begin position="14"/>
        <end position="177"/>
    </location>
</feature>
<reference evidence="5" key="3">
    <citation type="submission" date="2018-08" db="UniProtKB">
        <authorList>
            <consortium name="EnsemblPlants"/>
        </authorList>
    </citation>
    <scope>IDENTIFICATION</scope>
    <source>
        <strain evidence="5">cv. Bd21</strain>
    </source>
</reference>
<evidence type="ECO:0000313" key="6">
    <source>
        <dbReference type="Proteomes" id="UP000008810"/>
    </source>
</evidence>
<name>A0A2K2CGJ9_BRADI</name>
<evidence type="ECO:0000256" key="1">
    <source>
        <dbReference type="ARBA" id="ARBA00022741"/>
    </source>
</evidence>
<evidence type="ECO:0000259" key="3">
    <source>
        <dbReference type="PROSITE" id="PS51720"/>
    </source>
</evidence>
<dbReference type="PANTHER" id="PTHR10903">
    <property type="entry name" value="GTPASE, IMAP FAMILY MEMBER-RELATED"/>
    <property type="match status" value="1"/>
</dbReference>
<dbReference type="InParanoid" id="A0A2K2CGJ9"/>
<keyword evidence="1" id="KW-0547">Nucleotide-binding</keyword>
<dbReference type="SUPFAM" id="SSF52540">
    <property type="entry name" value="P-loop containing nucleoside triphosphate hydrolases"/>
    <property type="match status" value="1"/>
</dbReference>
<evidence type="ECO:0000256" key="2">
    <source>
        <dbReference type="ARBA" id="ARBA00023134"/>
    </source>
</evidence>
<dbReference type="PROSITE" id="PS51720">
    <property type="entry name" value="G_AIG1"/>
    <property type="match status" value="1"/>
</dbReference>
<organism evidence="4">
    <name type="scientific">Brachypodium distachyon</name>
    <name type="common">Purple false brome</name>
    <name type="synonym">Trachynia distachya</name>
    <dbReference type="NCBI Taxonomy" id="15368"/>
    <lineage>
        <taxon>Eukaryota</taxon>
        <taxon>Viridiplantae</taxon>
        <taxon>Streptophyta</taxon>
        <taxon>Embryophyta</taxon>
        <taxon>Tracheophyta</taxon>
        <taxon>Spermatophyta</taxon>
        <taxon>Magnoliopsida</taxon>
        <taxon>Liliopsida</taxon>
        <taxon>Poales</taxon>
        <taxon>Poaceae</taxon>
        <taxon>BOP clade</taxon>
        <taxon>Pooideae</taxon>
        <taxon>Stipodae</taxon>
        <taxon>Brachypodieae</taxon>
        <taxon>Brachypodium</taxon>
    </lineage>
</organism>
<dbReference type="Gramene" id="PNT61150">
    <property type="protein sequence ID" value="PNT61150"/>
    <property type="gene ID" value="BRADI_5g10891v3"/>
</dbReference>
<keyword evidence="2" id="KW-0342">GTP-binding</keyword>